<accession>A0A8J6D651</accession>
<keyword evidence="3" id="KW-0808">Transferase</keyword>
<dbReference type="GO" id="GO:1990904">
    <property type="term" value="C:ribonucleoprotein complex"/>
    <property type="evidence" value="ECO:0007669"/>
    <property type="project" value="UniProtKB-KW"/>
</dbReference>
<evidence type="ECO:0000256" key="7">
    <source>
        <dbReference type="ARBA" id="ARBA00022884"/>
    </source>
</evidence>
<evidence type="ECO:0000256" key="10">
    <source>
        <dbReference type="ARBA" id="ARBA00023274"/>
    </source>
</evidence>
<dbReference type="Pfam" id="PF23247">
    <property type="entry name" value="LRR_RPS2"/>
    <property type="match status" value="1"/>
</dbReference>
<dbReference type="OrthoDB" id="408541at2759"/>
<evidence type="ECO:0000313" key="15">
    <source>
        <dbReference type="EMBL" id="KAG8492608.1"/>
    </source>
</evidence>
<keyword evidence="6" id="KW-0677">Repeat</keyword>
<evidence type="ECO:0000256" key="12">
    <source>
        <dbReference type="PROSITE-ProRule" id="PRU00626"/>
    </source>
</evidence>
<evidence type="ECO:0000313" key="16">
    <source>
        <dbReference type="Proteomes" id="UP000701853"/>
    </source>
</evidence>
<dbReference type="Pfam" id="PF03942">
    <property type="entry name" value="DTW"/>
    <property type="match status" value="1"/>
</dbReference>
<evidence type="ECO:0000256" key="8">
    <source>
        <dbReference type="ARBA" id="ARBA00022946"/>
    </source>
</evidence>
<evidence type="ECO:0000256" key="9">
    <source>
        <dbReference type="ARBA" id="ARBA00023187"/>
    </source>
</evidence>
<evidence type="ECO:0000256" key="4">
    <source>
        <dbReference type="ARBA" id="ARBA00022691"/>
    </source>
</evidence>
<evidence type="ECO:0000256" key="3">
    <source>
        <dbReference type="ARBA" id="ARBA00022679"/>
    </source>
</evidence>
<dbReference type="EC" id="2.5.1.25" evidence="1"/>
<dbReference type="Gene3D" id="3.80.10.10">
    <property type="entry name" value="Ribonuclease Inhibitor"/>
    <property type="match status" value="2"/>
</dbReference>
<feature type="domain" description="CRM" evidence="14">
    <location>
        <begin position="687"/>
        <end position="783"/>
    </location>
</feature>
<feature type="domain" description="CRM" evidence="14">
    <location>
        <begin position="567"/>
        <end position="665"/>
    </location>
</feature>
<dbReference type="Pfam" id="PF01985">
    <property type="entry name" value="CRS1_YhbY"/>
    <property type="match status" value="2"/>
</dbReference>
<dbReference type="GO" id="GO:0006397">
    <property type="term" value="P:mRNA processing"/>
    <property type="evidence" value="ECO:0007669"/>
    <property type="project" value="UniProtKB-KW"/>
</dbReference>
<dbReference type="GO" id="GO:0003723">
    <property type="term" value="F:RNA binding"/>
    <property type="evidence" value="ECO:0007669"/>
    <property type="project" value="UniProtKB-UniRule"/>
</dbReference>
<name>A0A8J6D651_9ROSI</name>
<dbReference type="InterPro" id="IPR005636">
    <property type="entry name" value="DTW"/>
</dbReference>
<protein>
    <recommendedName>
        <fullName evidence="1">tRNA-uridine aminocarboxypropyltransferase</fullName>
        <ecNumber evidence="1">2.5.1.25</ecNumber>
    </recommendedName>
</protein>
<comment type="catalytic activity">
    <reaction evidence="11">
        <text>a uridine in tRNA + S-adenosyl-L-methionine = a 3-[(3S)-3-amino-3-carboxypropyl]uridine in tRNA + S-methyl-5'-thioadenosine + H(+)</text>
        <dbReference type="Rhea" id="RHEA:62432"/>
        <dbReference type="Rhea" id="RHEA-COMP:13339"/>
        <dbReference type="Rhea" id="RHEA-COMP:16092"/>
        <dbReference type="ChEBI" id="CHEBI:15378"/>
        <dbReference type="ChEBI" id="CHEBI:17509"/>
        <dbReference type="ChEBI" id="CHEBI:59789"/>
        <dbReference type="ChEBI" id="CHEBI:65315"/>
        <dbReference type="ChEBI" id="CHEBI:82930"/>
        <dbReference type="EC" id="2.5.1.25"/>
    </reaction>
</comment>
<dbReference type="SUPFAM" id="SSF52058">
    <property type="entry name" value="L domain-like"/>
    <property type="match status" value="1"/>
</dbReference>
<dbReference type="PROSITE" id="PS51295">
    <property type="entry name" value="CRM"/>
    <property type="match status" value="2"/>
</dbReference>
<feature type="compositionally biased region" description="Polar residues" evidence="13">
    <location>
        <begin position="493"/>
        <end position="502"/>
    </location>
</feature>
<evidence type="ECO:0000256" key="1">
    <source>
        <dbReference type="ARBA" id="ARBA00012386"/>
    </source>
</evidence>
<evidence type="ECO:0000256" key="5">
    <source>
        <dbReference type="ARBA" id="ARBA00022694"/>
    </source>
</evidence>
<gene>
    <name evidence="15" type="ORF">CXB51_010031</name>
</gene>
<dbReference type="SMART" id="SM01144">
    <property type="entry name" value="DTW"/>
    <property type="match status" value="1"/>
</dbReference>
<dbReference type="Gene3D" id="3.30.110.60">
    <property type="entry name" value="YhbY-like"/>
    <property type="match status" value="2"/>
</dbReference>
<sequence length="1385" mass="156983">MLNQDYIVVGHDEIVFLLQHKSVALGGFISIVKVENFTTPNLIDCKKLSPNLLKRHRSMPGFKKGLLSFIRCPNQNSSLSISNANPFSHLDPFSNHYQSIQSSANPNPQIFKNPKNVCNPIGCKAKKTHINHPLNSTRIAKLGLKNLNVVTVFEVDFEARFEIRLLEADLGLIGPESSGFDQVREKEITQKAGFEVKGDGKCQDEKNRDLIDKNENPCEKLDKGSNVDAINGEGVYGVVSHLSHIWKVDTHGKKPKFEHILTSTMAKEALRGAFVVKKLERKKLEGNMELELEENEEFEIKVPQGSVLLFPSQNAIGVDELKSIHFEVKNLIVLDGTWSKAGRVYNENPWLKLLPHLRLDLDRMSLYSEIRSQPKVGCLSTIESIVYSLKGLGEKVDGLENLLDIFESMAGDQRRLKDERLILFSISRTGITHHFSSSRAMQKLVSRPLSNPPKHSFSYFFSHCVSKTTYDPPFSPISKPPKPKPKPPDPTPNGNLTPTKSSLPFDFRHSYSETDPTLEPIGFREPKRFSPFGPGRLDREWTGTSAPVRDEVDSCLVEEERIRVLGDPLTEEEIEELVEKYRHSDCARQINLGKNGVTHNMLDDIHNHWKRAEAVRIKCLGVPTLDMDNVCFHLEEKSGGKIIYRHINILILYRGRNYDPQNRPVIPLMLWKPYAPIYPKLVKNVADGLMFEETKEMRNRGLHSPALMKLTRNGVYVNVVARVREAFETEEVIGLDCTHVGMSDCKRIGVKLRDLVPCVPILFKDEQIILWRGKRDQERNSDISDANKKSSGQRMLDRLLVDSVAFSDANKKSSECWIGCLLIPLPGKAIVADENQCTSSFKQPYCRHLFASVHPSCCISDVRFSSLGKLKKLEILNFRGCYLARVPDVLRELNSIRLLYLSYGDGKWTIPPNLIQRLSKLEELYISDFSFSERAIQGTGEEATTASLLELASLSRLTTLTMKANSLCLPKDFVFPKLQRYKITINGCFDFCSELGSMGVKCFRDMKCLIHTTKKQAPTIALFNLTESFMEEMISFEELCIGQNRKGCIWEGPTDLVSLQGLKSVSIGSYIKLPSVFSPVLALGLLQLETLEIHVCPGLKHVIIGTTDSDSYTPCLPKSTTLKISSCDSLKYVFPISMAPDFPHLREIKISNCIQLKRIFSLTKEMDGNDIFLPQLQLLKLEHFLSAVIMRLSLERLKVEERLLLAPFVIQDMMRGQIKVFQLEGGFLLVSSLEKLHLKDMQQLQRQRHIFTPMFSPNFLQLKELNLRGRDELEQIIAKNHETNTVIGEDMVLPKLKRLELLQLPSLVCFSPLGYHFMFPRFNVTTAMENCPNMTMCFTVVVNNLMHARTQEDVKLNNCGVEEVFQLKGLPLPTTSQELKWSSIP</sequence>
<dbReference type="GO" id="GO:0016432">
    <property type="term" value="F:tRNA-uridine aminocarboxypropyltransferase activity"/>
    <property type="evidence" value="ECO:0007669"/>
    <property type="project" value="UniProtKB-EC"/>
</dbReference>
<dbReference type="SUPFAM" id="SSF75471">
    <property type="entry name" value="YhbY-like"/>
    <property type="match status" value="2"/>
</dbReference>
<dbReference type="Proteomes" id="UP000701853">
    <property type="component" value="Chromosome 5"/>
</dbReference>
<dbReference type="GO" id="GO:0000373">
    <property type="term" value="P:Group II intron splicing"/>
    <property type="evidence" value="ECO:0007669"/>
    <property type="project" value="InterPro"/>
</dbReference>
<dbReference type="GO" id="GO:0008033">
    <property type="term" value="P:tRNA processing"/>
    <property type="evidence" value="ECO:0007669"/>
    <property type="project" value="UniProtKB-KW"/>
</dbReference>
<dbReference type="InterPro" id="IPR044599">
    <property type="entry name" value="CAF1P_plant"/>
</dbReference>
<evidence type="ECO:0000256" key="13">
    <source>
        <dbReference type="SAM" id="MobiDB-lite"/>
    </source>
</evidence>
<keyword evidence="2" id="KW-0507">mRNA processing</keyword>
<dbReference type="PANTHER" id="PTHR46247:SF4">
    <property type="entry name" value="CRS2-ASSOCIATED FACTOR 2, MITOCHONDRIAL"/>
    <property type="match status" value="1"/>
</dbReference>
<proteinExistence type="predicted"/>
<keyword evidence="5" id="KW-0819">tRNA processing</keyword>
<evidence type="ECO:0000256" key="2">
    <source>
        <dbReference type="ARBA" id="ARBA00022664"/>
    </source>
</evidence>
<keyword evidence="10" id="KW-0687">Ribonucleoprotein</keyword>
<keyword evidence="7 12" id="KW-0694">RNA-binding</keyword>
<dbReference type="SUPFAM" id="SSF52047">
    <property type="entry name" value="RNI-like"/>
    <property type="match status" value="1"/>
</dbReference>
<dbReference type="FunFam" id="3.30.110.60:FF:000002">
    <property type="entry name" value="CRS2-associated factor 1, chloroplastic"/>
    <property type="match status" value="1"/>
</dbReference>
<comment type="caution">
    <text evidence="15">The sequence shown here is derived from an EMBL/GenBank/DDBJ whole genome shotgun (WGS) entry which is preliminary data.</text>
</comment>
<keyword evidence="9" id="KW-0508">mRNA splicing</keyword>
<dbReference type="InterPro" id="IPR035920">
    <property type="entry name" value="YhbY-like_sf"/>
</dbReference>
<evidence type="ECO:0000259" key="14">
    <source>
        <dbReference type="PROSITE" id="PS51295"/>
    </source>
</evidence>
<dbReference type="EMBL" id="JAHUZN010000005">
    <property type="protein sequence ID" value="KAG8492608.1"/>
    <property type="molecule type" value="Genomic_DNA"/>
</dbReference>
<keyword evidence="16" id="KW-1185">Reference proteome</keyword>
<organism evidence="15 16">
    <name type="scientific">Gossypium anomalum</name>
    <dbReference type="NCBI Taxonomy" id="47600"/>
    <lineage>
        <taxon>Eukaryota</taxon>
        <taxon>Viridiplantae</taxon>
        <taxon>Streptophyta</taxon>
        <taxon>Embryophyta</taxon>
        <taxon>Tracheophyta</taxon>
        <taxon>Spermatophyta</taxon>
        <taxon>Magnoliopsida</taxon>
        <taxon>eudicotyledons</taxon>
        <taxon>Gunneridae</taxon>
        <taxon>Pentapetalae</taxon>
        <taxon>rosids</taxon>
        <taxon>malvids</taxon>
        <taxon>Malvales</taxon>
        <taxon>Malvaceae</taxon>
        <taxon>Malvoideae</taxon>
        <taxon>Gossypium</taxon>
    </lineage>
</organism>
<dbReference type="InterPro" id="IPR057135">
    <property type="entry name" value="At4g27190-like_LRR"/>
</dbReference>
<keyword evidence="4" id="KW-0949">S-adenosyl-L-methionine</keyword>
<reference evidence="15 16" key="1">
    <citation type="journal article" date="2021" name="bioRxiv">
        <title>The Gossypium anomalum genome as a resource for cotton improvement and evolutionary analysis of hybrid incompatibility.</title>
        <authorList>
            <person name="Grover C.E."/>
            <person name="Yuan D."/>
            <person name="Arick M.A."/>
            <person name="Miller E.R."/>
            <person name="Hu G."/>
            <person name="Peterson D.G."/>
            <person name="Wendel J.F."/>
            <person name="Udall J.A."/>
        </authorList>
    </citation>
    <scope>NUCLEOTIDE SEQUENCE [LARGE SCALE GENOMIC DNA]</scope>
    <source>
        <strain evidence="15">JFW-Udall</strain>
        <tissue evidence="15">Leaf</tissue>
    </source>
</reference>
<keyword evidence="8" id="KW-0809">Transit peptide</keyword>
<dbReference type="PANTHER" id="PTHR46247">
    <property type="entry name" value="CRS2-ASSOCIATED FACTOR 1, CHLOROPLASTIC"/>
    <property type="match status" value="1"/>
</dbReference>
<dbReference type="InterPro" id="IPR001890">
    <property type="entry name" value="RNA-binding_CRM"/>
</dbReference>
<evidence type="ECO:0000256" key="11">
    <source>
        <dbReference type="ARBA" id="ARBA00048718"/>
    </source>
</evidence>
<feature type="region of interest" description="Disordered" evidence="13">
    <location>
        <begin position="472"/>
        <end position="509"/>
    </location>
</feature>
<dbReference type="InterPro" id="IPR032675">
    <property type="entry name" value="LRR_dom_sf"/>
</dbReference>
<evidence type="ECO:0000256" key="6">
    <source>
        <dbReference type="ARBA" id="ARBA00022737"/>
    </source>
</evidence>
<dbReference type="SMART" id="SM01103">
    <property type="entry name" value="CRS1_YhbY"/>
    <property type="match status" value="2"/>
</dbReference>